<gene>
    <name evidence="1" type="ORF">J2S05_003822</name>
</gene>
<dbReference type="Proteomes" id="UP001225034">
    <property type="component" value="Unassembled WGS sequence"/>
</dbReference>
<keyword evidence="2" id="KW-1185">Reference proteome</keyword>
<accession>A0ABT9YM95</accession>
<sequence length="275" mass="31693">MNQSEVHNYVERFFAANDCPAIQKDPGYFTVQLSVEMDKLLMNRPFYWHYLEKTGGVPNPMPMTLITDHTKAPEDIRGEQIHFGSPRLHQFFESTKSLGSFIRMYEETTTSAQQSIPLQPWLNVNAKVSFQCDRKKDVLLSLGLNLIHGQIVSGFHSLITNIPLTPKLPDYCFTLASLIKPGSGLVRLQKMIQTFAKNEPDDWAVTARERWSQDAELLESFYEEYDEKPESYELEKQALQEQYEPHINVEMINGGIFYLQKQVFTETNGLPTYQA</sequence>
<name>A0ABT9YM95_9BACI</name>
<evidence type="ECO:0000313" key="2">
    <source>
        <dbReference type="Proteomes" id="UP001225034"/>
    </source>
</evidence>
<protein>
    <recommendedName>
        <fullName evidence="3">YqhG</fullName>
    </recommendedName>
</protein>
<dbReference type="Pfam" id="PF11079">
    <property type="entry name" value="YqhG"/>
    <property type="match status" value="1"/>
</dbReference>
<comment type="caution">
    <text evidence="1">The sequence shown here is derived from an EMBL/GenBank/DDBJ whole genome shotgun (WGS) entry which is preliminary data.</text>
</comment>
<dbReference type="EMBL" id="JAUSUA010000007">
    <property type="protein sequence ID" value="MDQ0208998.1"/>
    <property type="molecule type" value="Genomic_DNA"/>
</dbReference>
<evidence type="ECO:0008006" key="3">
    <source>
        <dbReference type="Google" id="ProtNLM"/>
    </source>
</evidence>
<reference evidence="1 2" key="1">
    <citation type="submission" date="2023-07" db="EMBL/GenBank/DDBJ databases">
        <title>Genomic Encyclopedia of Type Strains, Phase IV (KMG-IV): sequencing the most valuable type-strain genomes for metagenomic binning, comparative biology and taxonomic classification.</title>
        <authorList>
            <person name="Goeker M."/>
        </authorList>
    </citation>
    <scope>NUCLEOTIDE SEQUENCE [LARGE SCALE GENOMIC DNA]</scope>
    <source>
        <strain evidence="1 2">DSM 19154</strain>
    </source>
</reference>
<proteinExistence type="predicted"/>
<dbReference type="InterPro" id="IPR024562">
    <property type="entry name" value="YqhG"/>
</dbReference>
<evidence type="ECO:0000313" key="1">
    <source>
        <dbReference type="EMBL" id="MDQ0208998.1"/>
    </source>
</evidence>
<organism evidence="1 2">
    <name type="scientific">Alkalicoccobacillus murimartini</name>
    <dbReference type="NCBI Taxonomy" id="171685"/>
    <lineage>
        <taxon>Bacteria</taxon>
        <taxon>Bacillati</taxon>
        <taxon>Bacillota</taxon>
        <taxon>Bacilli</taxon>
        <taxon>Bacillales</taxon>
        <taxon>Bacillaceae</taxon>
        <taxon>Alkalicoccobacillus</taxon>
    </lineage>
</organism>
<dbReference type="RefSeq" id="WP_306985515.1">
    <property type="nucleotide sequence ID" value="NZ_JAUSUA010000007.1"/>
</dbReference>